<evidence type="ECO:0000256" key="5">
    <source>
        <dbReference type="ARBA" id="ARBA00023136"/>
    </source>
</evidence>
<dbReference type="InterPro" id="IPR001173">
    <property type="entry name" value="Glyco_trans_2-like"/>
</dbReference>
<dbReference type="SUPFAM" id="SSF53448">
    <property type="entry name" value="Nucleotide-diphospho-sugar transferases"/>
    <property type="match status" value="1"/>
</dbReference>
<keyword evidence="2" id="KW-1003">Cell membrane</keyword>
<evidence type="ECO:0000256" key="6">
    <source>
        <dbReference type="SAM" id="Phobius"/>
    </source>
</evidence>
<feature type="transmembrane region" description="Helical" evidence="6">
    <location>
        <begin position="272"/>
        <end position="294"/>
    </location>
</feature>
<dbReference type="AlphaFoldDB" id="A0A644W9Q9"/>
<dbReference type="GO" id="GO:0099621">
    <property type="term" value="F:undecaprenyl-phosphate 4-deoxy-4-formamido-L-arabinose transferase activity"/>
    <property type="evidence" value="ECO:0007669"/>
    <property type="project" value="UniProtKB-EC"/>
</dbReference>
<feature type="transmembrane region" description="Helical" evidence="6">
    <location>
        <begin position="300"/>
        <end position="317"/>
    </location>
</feature>
<organism evidence="8">
    <name type="scientific">bioreactor metagenome</name>
    <dbReference type="NCBI Taxonomy" id="1076179"/>
    <lineage>
        <taxon>unclassified sequences</taxon>
        <taxon>metagenomes</taxon>
        <taxon>ecological metagenomes</taxon>
    </lineage>
</organism>
<dbReference type="PANTHER" id="PTHR43646:SF2">
    <property type="entry name" value="GLYCOSYLTRANSFERASE 2-LIKE DOMAIN-CONTAINING PROTEIN"/>
    <property type="match status" value="1"/>
</dbReference>
<feature type="domain" description="Glycosyltransferase 2-like" evidence="7">
    <location>
        <begin position="41"/>
        <end position="210"/>
    </location>
</feature>
<keyword evidence="5 6" id="KW-0472">Membrane</keyword>
<comment type="subcellular location">
    <subcellularLocation>
        <location evidence="1">Cell membrane</location>
    </subcellularLocation>
</comment>
<keyword evidence="6" id="KW-1133">Transmembrane helix</keyword>
<dbReference type="Gene3D" id="3.90.550.10">
    <property type="entry name" value="Spore Coat Polysaccharide Biosynthesis Protein SpsA, Chain A"/>
    <property type="match status" value="1"/>
</dbReference>
<evidence type="ECO:0000256" key="2">
    <source>
        <dbReference type="ARBA" id="ARBA00022475"/>
    </source>
</evidence>
<evidence type="ECO:0000256" key="1">
    <source>
        <dbReference type="ARBA" id="ARBA00004236"/>
    </source>
</evidence>
<dbReference type="InterPro" id="IPR029044">
    <property type="entry name" value="Nucleotide-diphossugar_trans"/>
</dbReference>
<evidence type="ECO:0000256" key="4">
    <source>
        <dbReference type="ARBA" id="ARBA00022679"/>
    </source>
</evidence>
<dbReference type="GO" id="GO:0005886">
    <property type="term" value="C:plasma membrane"/>
    <property type="evidence" value="ECO:0007669"/>
    <property type="project" value="UniProtKB-SubCell"/>
</dbReference>
<keyword evidence="4 8" id="KW-0808">Transferase</keyword>
<dbReference type="PANTHER" id="PTHR43646">
    <property type="entry name" value="GLYCOSYLTRANSFERASE"/>
    <property type="match status" value="1"/>
</dbReference>
<dbReference type="CDD" id="cd00761">
    <property type="entry name" value="Glyco_tranf_GTA_type"/>
    <property type="match status" value="1"/>
</dbReference>
<reference evidence="8" key="1">
    <citation type="submission" date="2019-08" db="EMBL/GenBank/DDBJ databases">
        <authorList>
            <person name="Kucharzyk K."/>
            <person name="Murdoch R.W."/>
            <person name="Higgins S."/>
            <person name="Loffler F."/>
        </authorList>
    </citation>
    <scope>NUCLEOTIDE SEQUENCE</scope>
</reference>
<keyword evidence="6" id="KW-0812">Transmembrane</keyword>
<evidence type="ECO:0000313" key="8">
    <source>
        <dbReference type="EMBL" id="MPM00319.1"/>
    </source>
</evidence>
<dbReference type="Pfam" id="PF00535">
    <property type="entry name" value="Glycos_transf_2"/>
    <property type="match status" value="1"/>
</dbReference>
<dbReference type="EC" id="2.4.2.53" evidence="8"/>
<evidence type="ECO:0000256" key="3">
    <source>
        <dbReference type="ARBA" id="ARBA00022676"/>
    </source>
</evidence>
<accession>A0A644W9Q9</accession>
<comment type="caution">
    <text evidence="8">The sequence shown here is derived from an EMBL/GenBank/DDBJ whole genome shotgun (WGS) entry which is preliminary data.</text>
</comment>
<proteinExistence type="predicted"/>
<dbReference type="EMBL" id="VSSQ01000722">
    <property type="protein sequence ID" value="MPM00319.1"/>
    <property type="molecule type" value="Genomic_DNA"/>
</dbReference>
<keyword evidence="3 8" id="KW-0328">Glycosyltransferase</keyword>
<evidence type="ECO:0000259" key="7">
    <source>
        <dbReference type="Pfam" id="PF00535"/>
    </source>
</evidence>
<sequence>MIYFAYFIMIFAGLQLLIALLNVVFRVNYGLYKTTADHLISVIIPVRNESGKIENLLNDLTQQCYRNLEIIVVDDDSEDNSREIVTEKAVADSRIQLISSGLPDSFWLGKNHACYRGAKAAKGKYLFFLDADVRLKPEAISSITGYFEKKRPVFLSVFPKQILENRGVKKVIPIMNYILLSLLPLFLVRRSGFSSISAANGQFMFFDTDIYRAFEPHKRFKHEKVEDIQIARFLKKKKMKIACLTGNDDISCRMYDNYEEAMEGFSKNVAAFFGNSYLLAIIFWLITFTGIIWIMTFLPWFYTPIYILITAGTRIFISITSRQKVADNILLHYTQLYNLGLLIKRSIKHKRNKTYQWKGRNIA</sequence>
<name>A0A644W9Q9_9ZZZZ</name>
<protein>
    <submittedName>
        <fullName evidence="8">Undecaprenyl-phosphate 4-deoxy-4-formamido-L-arabinose transferase</fullName>
        <ecNumber evidence="8">2.4.2.53</ecNumber>
    </submittedName>
</protein>
<gene>
    <name evidence="8" type="primary">arnC_29</name>
    <name evidence="8" type="ORF">SDC9_46543</name>
</gene>